<evidence type="ECO:0000313" key="1">
    <source>
        <dbReference type="EMBL" id="EDV97323.1"/>
    </source>
</evidence>
<keyword evidence="2" id="KW-1185">Reference proteome</keyword>
<name>B4IWS2_DROGR</name>
<protein>
    <submittedName>
        <fullName evidence="1">GH16796</fullName>
    </submittedName>
</protein>
<accession>B4IWS2</accession>
<gene>
    <name evidence="1" type="primary">Dgri\GH16796</name>
    <name evidence="1" type="ORF">Dgri_GH16796</name>
</gene>
<dbReference type="EMBL" id="CH916366">
    <property type="protein sequence ID" value="EDV97323.1"/>
    <property type="molecule type" value="Genomic_DNA"/>
</dbReference>
<dbReference type="HOGENOM" id="CLU_2075558_0_0_1"/>
<evidence type="ECO:0000313" key="2">
    <source>
        <dbReference type="Proteomes" id="UP000001070"/>
    </source>
</evidence>
<dbReference type="Proteomes" id="UP000001070">
    <property type="component" value="Unassembled WGS sequence"/>
</dbReference>
<reference evidence="1 2" key="1">
    <citation type="journal article" date="2007" name="Nature">
        <title>Evolution of genes and genomes on the Drosophila phylogeny.</title>
        <authorList>
            <consortium name="Drosophila 12 Genomes Consortium"/>
            <person name="Clark A.G."/>
            <person name="Eisen M.B."/>
            <person name="Smith D.R."/>
            <person name="Bergman C.M."/>
            <person name="Oliver B."/>
            <person name="Markow T.A."/>
            <person name="Kaufman T.C."/>
            <person name="Kellis M."/>
            <person name="Gelbart W."/>
            <person name="Iyer V.N."/>
            <person name="Pollard D.A."/>
            <person name="Sackton T.B."/>
            <person name="Larracuente A.M."/>
            <person name="Singh N.D."/>
            <person name="Abad J.P."/>
            <person name="Abt D.N."/>
            <person name="Adryan B."/>
            <person name="Aguade M."/>
            <person name="Akashi H."/>
            <person name="Anderson W.W."/>
            <person name="Aquadro C.F."/>
            <person name="Ardell D.H."/>
            <person name="Arguello R."/>
            <person name="Artieri C.G."/>
            <person name="Barbash D.A."/>
            <person name="Barker D."/>
            <person name="Barsanti P."/>
            <person name="Batterham P."/>
            <person name="Batzoglou S."/>
            <person name="Begun D."/>
            <person name="Bhutkar A."/>
            <person name="Blanco E."/>
            <person name="Bosak S.A."/>
            <person name="Bradley R.K."/>
            <person name="Brand A.D."/>
            <person name="Brent M.R."/>
            <person name="Brooks A.N."/>
            <person name="Brown R.H."/>
            <person name="Butlin R.K."/>
            <person name="Caggese C."/>
            <person name="Calvi B.R."/>
            <person name="Bernardo de Carvalho A."/>
            <person name="Caspi A."/>
            <person name="Castrezana S."/>
            <person name="Celniker S.E."/>
            <person name="Chang J.L."/>
            <person name="Chapple C."/>
            <person name="Chatterji S."/>
            <person name="Chinwalla A."/>
            <person name="Civetta A."/>
            <person name="Clifton S.W."/>
            <person name="Comeron J.M."/>
            <person name="Costello J.C."/>
            <person name="Coyne J.A."/>
            <person name="Daub J."/>
            <person name="David R.G."/>
            <person name="Delcher A.L."/>
            <person name="Delehaunty K."/>
            <person name="Do C.B."/>
            <person name="Ebling H."/>
            <person name="Edwards K."/>
            <person name="Eickbush T."/>
            <person name="Evans J.D."/>
            <person name="Filipski A."/>
            <person name="Findeiss S."/>
            <person name="Freyhult E."/>
            <person name="Fulton L."/>
            <person name="Fulton R."/>
            <person name="Garcia A.C."/>
            <person name="Gardiner A."/>
            <person name="Garfield D.A."/>
            <person name="Garvin B.E."/>
            <person name="Gibson G."/>
            <person name="Gilbert D."/>
            <person name="Gnerre S."/>
            <person name="Godfrey J."/>
            <person name="Good R."/>
            <person name="Gotea V."/>
            <person name="Gravely B."/>
            <person name="Greenberg A.J."/>
            <person name="Griffiths-Jones S."/>
            <person name="Gross S."/>
            <person name="Guigo R."/>
            <person name="Gustafson E.A."/>
            <person name="Haerty W."/>
            <person name="Hahn M.W."/>
            <person name="Halligan D.L."/>
            <person name="Halpern A.L."/>
            <person name="Halter G.M."/>
            <person name="Han M.V."/>
            <person name="Heger A."/>
            <person name="Hillier L."/>
            <person name="Hinrichs A.S."/>
            <person name="Holmes I."/>
            <person name="Hoskins R.A."/>
            <person name="Hubisz M.J."/>
            <person name="Hultmark D."/>
            <person name="Huntley M.A."/>
            <person name="Jaffe D.B."/>
            <person name="Jagadeeshan S."/>
            <person name="Jeck W.R."/>
            <person name="Johnson J."/>
            <person name="Jones C.D."/>
            <person name="Jordan W.C."/>
            <person name="Karpen G.H."/>
            <person name="Kataoka E."/>
            <person name="Keightley P.D."/>
            <person name="Kheradpour P."/>
            <person name="Kirkness E.F."/>
            <person name="Koerich L.B."/>
            <person name="Kristiansen K."/>
            <person name="Kudrna D."/>
            <person name="Kulathinal R.J."/>
            <person name="Kumar S."/>
            <person name="Kwok R."/>
            <person name="Lander E."/>
            <person name="Langley C.H."/>
            <person name="Lapoint R."/>
            <person name="Lazzaro B.P."/>
            <person name="Lee S.J."/>
            <person name="Levesque L."/>
            <person name="Li R."/>
            <person name="Lin C.F."/>
            <person name="Lin M.F."/>
            <person name="Lindblad-Toh K."/>
            <person name="Llopart A."/>
            <person name="Long M."/>
            <person name="Low L."/>
            <person name="Lozovsky E."/>
            <person name="Lu J."/>
            <person name="Luo M."/>
            <person name="Machado C.A."/>
            <person name="Makalowski W."/>
            <person name="Marzo M."/>
            <person name="Matsuda M."/>
            <person name="Matzkin L."/>
            <person name="McAllister B."/>
            <person name="McBride C.S."/>
            <person name="McKernan B."/>
            <person name="McKernan K."/>
            <person name="Mendez-Lago M."/>
            <person name="Minx P."/>
            <person name="Mollenhauer M.U."/>
            <person name="Montooth K."/>
            <person name="Mount S.M."/>
            <person name="Mu X."/>
            <person name="Myers E."/>
            <person name="Negre B."/>
            <person name="Newfeld S."/>
            <person name="Nielsen R."/>
            <person name="Noor M.A."/>
            <person name="O'Grady P."/>
            <person name="Pachter L."/>
            <person name="Papaceit M."/>
            <person name="Parisi M.J."/>
            <person name="Parisi M."/>
            <person name="Parts L."/>
            <person name="Pedersen J.S."/>
            <person name="Pesole G."/>
            <person name="Phillippy A.M."/>
            <person name="Ponting C.P."/>
            <person name="Pop M."/>
            <person name="Porcelli D."/>
            <person name="Powell J.R."/>
            <person name="Prohaska S."/>
            <person name="Pruitt K."/>
            <person name="Puig M."/>
            <person name="Quesneville H."/>
            <person name="Ram K.R."/>
            <person name="Rand D."/>
            <person name="Rasmussen M.D."/>
            <person name="Reed L.K."/>
            <person name="Reenan R."/>
            <person name="Reily A."/>
            <person name="Remington K.A."/>
            <person name="Rieger T.T."/>
            <person name="Ritchie M.G."/>
            <person name="Robin C."/>
            <person name="Rogers Y.H."/>
            <person name="Rohde C."/>
            <person name="Rozas J."/>
            <person name="Rubenfield M.J."/>
            <person name="Ruiz A."/>
            <person name="Russo S."/>
            <person name="Salzberg S.L."/>
            <person name="Sanchez-Gracia A."/>
            <person name="Saranga D.J."/>
            <person name="Sato H."/>
            <person name="Schaeffer S.W."/>
            <person name="Schatz M.C."/>
            <person name="Schlenke T."/>
            <person name="Schwartz R."/>
            <person name="Segarra C."/>
            <person name="Singh R.S."/>
            <person name="Sirot L."/>
            <person name="Sirota M."/>
            <person name="Sisneros N.B."/>
            <person name="Smith C.D."/>
            <person name="Smith T.F."/>
            <person name="Spieth J."/>
            <person name="Stage D.E."/>
            <person name="Stark A."/>
            <person name="Stephan W."/>
            <person name="Strausberg R.L."/>
            <person name="Strempel S."/>
            <person name="Sturgill D."/>
            <person name="Sutton G."/>
            <person name="Sutton G.G."/>
            <person name="Tao W."/>
            <person name="Teichmann S."/>
            <person name="Tobari Y.N."/>
            <person name="Tomimura Y."/>
            <person name="Tsolas J.M."/>
            <person name="Valente V.L."/>
            <person name="Venter E."/>
            <person name="Venter J.C."/>
            <person name="Vicario S."/>
            <person name="Vieira F.G."/>
            <person name="Vilella A.J."/>
            <person name="Villasante A."/>
            <person name="Walenz B."/>
            <person name="Wang J."/>
            <person name="Wasserman M."/>
            <person name="Watts T."/>
            <person name="Wilson D."/>
            <person name="Wilson R.K."/>
            <person name="Wing R.A."/>
            <person name="Wolfner M.F."/>
            <person name="Wong A."/>
            <person name="Wong G.K."/>
            <person name="Wu C.I."/>
            <person name="Wu G."/>
            <person name="Yamamoto D."/>
            <person name="Yang H.P."/>
            <person name="Yang S.P."/>
            <person name="Yorke J.A."/>
            <person name="Yoshida K."/>
            <person name="Zdobnov E."/>
            <person name="Zhang P."/>
            <person name="Zhang Y."/>
            <person name="Zimin A.V."/>
            <person name="Baldwin J."/>
            <person name="Abdouelleil A."/>
            <person name="Abdulkadir J."/>
            <person name="Abebe A."/>
            <person name="Abera B."/>
            <person name="Abreu J."/>
            <person name="Acer S.C."/>
            <person name="Aftuck L."/>
            <person name="Alexander A."/>
            <person name="An P."/>
            <person name="Anderson E."/>
            <person name="Anderson S."/>
            <person name="Arachi H."/>
            <person name="Azer M."/>
            <person name="Bachantsang P."/>
            <person name="Barry A."/>
            <person name="Bayul T."/>
            <person name="Berlin A."/>
            <person name="Bessette D."/>
            <person name="Bloom T."/>
            <person name="Blye J."/>
            <person name="Boguslavskiy L."/>
            <person name="Bonnet C."/>
            <person name="Boukhgalter B."/>
            <person name="Bourzgui I."/>
            <person name="Brown A."/>
            <person name="Cahill P."/>
            <person name="Channer S."/>
            <person name="Cheshatsang Y."/>
            <person name="Chuda L."/>
            <person name="Citroen M."/>
            <person name="Collymore A."/>
            <person name="Cooke P."/>
            <person name="Costello M."/>
            <person name="D'Aco K."/>
            <person name="Daza R."/>
            <person name="De Haan G."/>
            <person name="DeGray S."/>
            <person name="DeMaso C."/>
            <person name="Dhargay N."/>
            <person name="Dooley K."/>
            <person name="Dooley E."/>
            <person name="Doricent M."/>
            <person name="Dorje P."/>
            <person name="Dorjee K."/>
            <person name="Dupes A."/>
            <person name="Elong R."/>
            <person name="Falk J."/>
            <person name="Farina A."/>
            <person name="Faro S."/>
            <person name="Ferguson D."/>
            <person name="Fisher S."/>
            <person name="Foley C.D."/>
            <person name="Franke A."/>
            <person name="Friedrich D."/>
            <person name="Gadbois L."/>
            <person name="Gearin G."/>
            <person name="Gearin C.R."/>
            <person name="Giannoukos G."/>
            <person name="Goode T."/>
            <person name="Graham J."/>
            <person name="Grandbois E."/>
            <person name="Grewal S."/>
            <person name="Gyaltsen K."/>
            <person name="Hafez N."/>
            <person name="Hagos B."/>
            <person name="Hall J."/>
            <person name="Henson C."/>
            <person name="Hollinger A."/>
            <person name="Honan T."/>
            <person name="Huard M.D."/>
            <person name="Hughes L."/>
            <person name="Hurhula B."/>
            <person name="Husby M.E."/>
            <person name="Kamat A."/>
            <person name="Kanga B."/>
            <person name="Kashin S."/>
            <person name="Khazanovich D."/>
            <person name="Kisner P."/>
            <person name="Lance K."/>
            <person name="Lara M."/>
            <person name="Lee W."/>
            <person name="Lennon N."/>
            <person name="Letendre F."/>
            <person name="LeVine R."/>
            <person name="Lipovsky A."/>
            <person name="Liu X."/>
            <person name="Liu J."/>
            <person name="Liu S."/>
            <person name="Lokyitsang T."/>
            <person name="Lokyitsang Y."/>
            <person name="Lubonja R."/>
            <person name="Lui A."/>
            <person name="MacDonald P."/>
            <person name="Magnisalis V."/>
            <person name="Maru K."/>
            <person name="Matthews C."/>
            <person name="McCusker W."/>
            <person name="McDonough S."/>
            <person name="Mehta T."/>
            <person name="Meldrim J."/>
            <person name="Meneus L."/>
            <person name="Mihai O."/>
            <person name="Mihalev A."/>
            <person name="Mihova T."/>
            <person name="Mittelman R."/>
            <person name="Mlenga V."/>
            <person name="Montmayeur A."/>
            <person name="Mulrain L."/>
            <person name="Navidi A."/>
            <person name="Naylor J."/>
            <person name="Negash T."/>
            <person name="Nguyen T."/>
            <person name="Nguyen N."/>
            <person name="Nicol R."/>
            <person name="Norbu C."/>
            <person name="Norbu N."/>
            <person name="Novod N."/>
            <person name="O'Neill B."/>
            <person name="Osman S."/>
            <person name="Markiewicz E."/>
            <person name="Oyono O.L."/>
            <person name="Patti C."/>
            <person name="Phunkhang P."/>
            <person name="Pierre F."/>
            <person name="Priest M."/>
            <person name="Raghuraman S."/>
            <person name="Rege F."/>
            <person name="Reyes R."/>
            <person name="Rise C."/>
            <person name="Rogov P."/>
            <person name="Ross K."/>
            <person name="Ryan E."/>
            <person name="Settipalli S."/>
            <person name="Shea T."/>
            <person name="Sherpa N."/>
            <person name="Shi L."/>
            <person name="Shih D."/>
            <person name="Sparrow T."/>
            <person name="Spaulding J."/>
            <person name="Stalker J."/>
            <person name="Stange-Thomann N."/>
            <person name="Stavropoulos S."/>
            <person name="Stone C."/>
            <person name="Strader C."/>
            <person name="Tesfaye S."/>
            <person name="Thomson T."/>
            <person name="Thoulutsang Y."/>
            <person name="Thoulutsang D."/>
            <person name="Topham K."/>
            <person name="Topping I."/>
            <person name="Tsamla T."/>
            <person name="Vassiliev H."/>
            <person name="Vo A."/>
            <person name="Wangchuk T."/>
            <person name="Wangdi T."/>
            <person name="Weiand M."/>
            <person name="Wilkinson J."/>
            <person name="Wilson A."/>
            <person name="Yadav S."/>
            <person name="Young G."/>
            <person name="Yu Q."/>
            <person name="Zembek L."/>
            <person name="Zhong D."/>
            <person name="Zimmer A."/>
            <person name="Zwirko Z."/>
            <person name="Jaffe D.B."/>
            <person name="Alvarez P."/>
            <person name="Brockman W."/>
            <person name="Butler J."/>
            <person name="Chin C."/>
            <person name="Gnerre S."/>
            <person name="Grabherr M."/>
            <person name="Kleber M."/>
            <person name="Mauceli E."/>
            <person name="MacCallum I."/>
        </authorList>
    </citation>
    <scope>NUCLEOTIDE SEQUENCE [LARGE SCALE GENOMIC DNA]</scope>
    <source>
        <strain evidence="2">Tucson 15287-2541.00</strain>
    </source>
</reference>
<dbReference type="InParanoid" id="B4IWS2"/>
<proteinExistence type="predicted"/>
<organism evidence="2">
    <name type="scientific">Drosophila grimshawi</name>
    <name type="common">Hawaiian fruit fly</name>
    <name type="synonym">Idiomyia grimshawi</name>
    <dbReference type="NCBI Taxonomy" id="7222"/>
    <lineage>
        <taxon>Eukaryota</taxon>
        <taxon>Metazoa</taxon>
        <taxon>Ecdysozoa</taxon>
        <taxon>Arthropoda</taxon>
        <taxon>Hexapoda</taxon>
        <taxon>Insecta</taxon>
        <taxon>Pterygota</taxon>
        <taxon>Neoptera</taxon>
        <taxon>Endopterygota</taxon>
        <taxon>Diptera</taxon>
        <taxon>Brachycera</taxon>
        <taxon>Muscomorpha</taxon>
        <taxon>Ephydroidea</taxon>
        <taxon>Drosophilidae</taxon>
        <taxon>Drosophila</taxon>
        <taxon>Hawaiian Drosophila</taxon>
    </lineage>
</organism>
<sequence>MPLESVISSTSTSTSVIVISIPELEMMMENVGLTRFRAYTHRRFRELLLQLRRGETDRHQVLAWLRNVQAVIREELNRQSHSDLDNEPDDDWKPVYFVRRRGNSISDVSECSSDDEPA</sequence>
<dbReference type="AlphaFoldDB" id="B4IWS2"/>